<dbReference type="Gene3D" id="2.60.120.260">
    <property type="entry name" value="Galactose-binding domain-like"/>
    <property type="match status" value="1"/>
</dbReference>
<dbReference type="FunFam" id="2.60.120.260:FF:000025">
    <property type="entry name" value="DNA repair protein XRCC1 isoform X1"/>
    <property type="match status" value="1"/>
</dbReference>
<protein>
    <recommendedName>
        <fullName evidence="2">DNA-repair protein Xrcc1 N-terminal domain-containing protein</fullName>
    </recommendedName>
</protein>
<feature type="compositionally biased region" description="Polar residues" evidence="1">
    <location>
        <begin position="398"/>
        <end position="416"/>
    </location>
</feature>
<dbReference type="EnsemblMetazoa" id="CLYHEMT007325.2">
    <property type="protein sequence ID" value="CLYHEMP007325.2"/>
    <property type="gene ID" value="CLYHEMG007325"/>
</dbReference>
<feature type="compositionally biased region" description="Polar residues" evidence="1">
    <location>
        <begin position="720"/>
        <end position="743"/>
    </location>
</feature>
<dbReference type="InterPro" id="IPR008979">
    <property type="entry name" value="Galactose-bd-like_sf"/>
</dbReference>
<dbReference type="GO" id="GO:0005634">
    <property type="term" value="C:nucleus"/>
    <property type="evidence" value="ECO:0007669"/>
    <property type="project" value="InterPro"/>
</dbReference>
<dbReference type="GO" id="GO:0006284">
    <property type="term" value="P:base-excision repair"/>
    <property type="evidence" value="ECO:0007669"/>
    <property type="project" value="TreeGrafter"/>
</dbReference>
<dbReference type="GO" id="GO:0000012">
    <property type="term" value="P:single strand break repair"/>
    <property type="evidence" value="ECO:0007669"/>
    <property type="project" value="InterPro"/>
</dbReference>
<organism evidence="3 4">
    <name type="scientific">Clytia hemisphaerica</name>
    <dbReference type="NCBI Taxonomy" id="252671"/>
    <lineage>
        <taxon>Eukaryota</taxon>
        <taxon>Metazoa</taxon>
        <taxon>Cnidaria</taxon>
        <taxon>Hydrozoa</taxon>
        <taxon>Hydroidolina</taxon>
        <taxon>Leptothecata</taxon>
        <taxon>Obeliida</taxon>
        <taxon>Clytiidae</taxon>
        <taxon>Clytia</taxon>
    </lineage>
</organism>
<feature type="domain" description="DNA-repair protein Xrcc1 N-terminal" evidence="2">
    <location>
        <begin position="1"/>
        <end position="143"/>
    </location>
</feature>
<feature type="compositionally biased region" description="Low complexity" evidence="1">
    <location>
        <begin position="676"/>
        <end position="701"/>
    </location>
</feature>
<evidence type="ECO:0000256" key="1">
    <source>
        <dbReference type="SAM" id="MobiDB-lite"/>
    </source>
</evidence>
<feature type="compositionally biased region" description="Polar residues" evidence="1">
    <location>
        <begin position="604"/>
        <end position="625"/>
    </location>
</feature>
<dbReference type="InterPro" id="IPR002706">
    <property type="entry name" value="Xrcc1_N"/>
</dbReference>
<name>A0A7M5V7I3_9CNID</name>
<proteinExistence type="predicted"/>
<evidence type="ECO:0000313" key="3">
    <source>
        <dbReference type="EnsemblMetazoa" id="CLYHEMP007325.2"/>
    </source>
</evidence>
<feature type="compositionally biased region" description="Polar residues" evidence="1">
    <location>
        <begin position="364"/>
        <end position="373"/>
    </location>
</feature>
<keyword evidence="4" id="KW-1185">Reference proteome</keyword>
<reference evidence="3" key="1">
    <citation type="submission" date="2021-01" db="UniProtKB">
        <authorList>
            <consortium name="EnsemblMetazoa"/>
        </authorList>
    </citation>
    <scope>IDENTIFICATION</scope>
</reference>
<evidence type="ECO:0000259" key="2">
    <source>
        <dbReference type="Pfam" id="PF01834"/>
    </source>
</evidence>
<evidence type="ECO:0000313" key="4">
    <source>
        <dbReference type="Proteomes" id="UP000594262"/>
    </source>
</evidence>
<dbReference type="AlphaFoldDB" id="A0A7M5V7I3"/>
<accession>A0A7M5V7I3</accession>
<dbReference type="GO" id="GO:0003684">
    <property type="term" value="F:damaged DNA binding"/>
    <property type="evidence" value="ECO:0007669"/>
    <property type="project" value="InterPro"/>
</dbReference>
<feature type="region of interest" description="Disordered" evidence="1">
    <location>
        <begin position="604"/>
        <end position="633"/>
    </location>
</feature>
<dbReference type="PANTHER" id="PTHR11370">
    <property type="entry name" value="DNA-REPAIR PROTEIN XRCC1"/>
    <property type="match status" value="1"/>
</dbReference>
<dbReference type="PANTHER" id="PTHR11370:SF4">
    <property type="entry name" value="DNA-REPAIR PROTEIN XRCC1 N-TERMINAL DOMAIN-CONTAINING PROTEIN"/>
    <property type="match status" value="1"/>
</dbReference>
<feature type="region of interest" description="Disordered" evidence="1">
    <location>
        <begin position="659"/>
        <end position="743"/>
    </location>
</feature>
<dbReference type="OrthoDB" id="5964500at2759"/>
<dbReference type="SUPFAM" id="SSF49785">
    <property type="entry name" value="Galactose-binding domain-like"/>
    <property type="match status" value="1"/>
</dbReference>
<feature type="compositionally biased region" description="Low complexity" evidence="1">
    <location>
        <begin position="374"/>
        <end position="390"/>
    </location>
</feature>
<dbReference type="Pfam" id="PF01834">
    <property type="entry name" value="XRCC1_N"/>
    <property type="match status" value="1"/>
</dbReference>
<dbReference type="Proteomes" id="UP000594262">
    <property type="component" value="Unplaced"/>
</dbReference>
<feature type="region of interest" description="Disordered" evidence="1">
    <location>
        <begin position="364"/>
        <end position="416"/>
    </location>
</feature>
<sequence length="786" mass="87342">MSQVKFVEILRFNSEDPNYPSKNLLKSGKWLCDRNNPHQSAEVEISFSRATTIHFIDIGNSGSCYVDILVRHSLKGNDFKSLIPTFTFMSVPESKSGENKCKVEMFKQDRMMADVRDEKWDVLKIVCRQPYKPNAQYGISFVNVRGCSSGTNQAKDVKAKPPQPSNQSALNSFFGFNNTGLVSPKPGKTLALKSKSPILKSPHQVMLTKTKVTNEIQESPTKYLSEKLKFLNDAEEFLYRAGFDEAIKLGKPILMAEYREMIEKERGQKLSRQQKKLLVYIATEMKKTLQAEKNNAKISSTPPNMNSLERKCTKCEVSFSIEVMEIHEQICTATPRTKPRQNRKSICFDYTMSDEDQSIQSFNKRTPSMSAKLTSAGETSASSASSSPESRWYDKTIPKSSGSNITTTPKSFGSNTTITLKSSSKLFARKRSGSTSKAAKAKLPEPVNLPIINTHATKTGRDSPISKKLFLDHNQNENVKSNNNSDNFFDDMNLSDFEDDTTNNDDDLVVTKDTNFKRDNFQNSISINDDDDDIIISKEKNNSHNTQYVECPMCFELMSTTIIELHASTCNGKTETTPQTFNNKPSSNAFAATPYLSSVNRQANKMGSNASTVSPNLSTTNGSLENHQHQGDTQECPVCNKQINKYKIAVHVVLCTGKGLDNDKEDDDLPSIFNRKSSSTSATKTKTSKKSSSTNASPSPSGAHNNVMSVMHKPSGSHDAMNTFQNTNNTGASYNPSGAHNTPTNSILVPDHDYGKREEASCPICSITLDKSMIEVHVNMCLDRLQ</sequence>